<dbReference type="InterPro" id="IPR012336">
    <property type="entry name" value="Thioredoxin-like_fold"/>
</dbReference>
<dbReference type="EMBL" id="CP095071">
    <property type="protein sequence ID" value="UOQ84268.1"/>
    <property type="molecule type" value="Genomic_DNA"/>
</dbReference>
<evidence type="ECO:0000259" key="1">
    <source>
        <dbReference type="Pfam" id="PF13192"/>
    </source>
</evidence>
<evidence type="ECO:0000313" key="3">
    <source>
        <dbReference type="Proteomes" id="UP000831537"/>
    </source>
</evidence>
<gene>
    <name evidence="2" type="ORF">MUN87_16365</name>
</gene>
<organism evidence="2 3">
    <name type="scientific">Gracilibacillus salinarum</name>
    <dbReference type="NCBI Taxonomy" id="2932255"/>
    <lineage>
        <taxon>Bacteria</taxon>
        <taxon>Bacillati</taxon>
        <taxon>Bacillota</taxon>
        <taxon>Bacilli</taxon>
        <taxon>Bacillales</taxon>
        <taxon>Bacillaceae</taxon>
        <taxon>Gracilibacillus</taxon>
    </lineage>
</organism>
<dbReference type="SUPFAM" id="SSF52833">
    <property type="entry name" value="Thioredoxin-like"/>
    <property type="match status" value="1"/>
</dbReference>
<evidence type="ECO:0000313" key="2">
    <source>
        <dbReference type="EMBL" id="UOQ84268.1"/>
    </source>
</evidence>
<name>A0ABY4GIT2_9BACI</name>
<dbReference type="Gene3D" id="3.40.30.10">
    <property type="entry name" value="Glutaredoxin"/>
    <property type="match status" value="1"/>
</dbReference>
<accession>A0ABY4GIT2</accession>
<dbReference type="Proteomes" id="UP000831537">
    <property type="component" value="Chromosome"/>
</dbReference>
<sequence>MGQKHVSLYVSDNCEECEQIKEYIHNLDINFDVKNTTEDKRHLSELQEHDIYITPAVIIDDYYQIIGFNKDKINRILNV</sequence>
<dbReference type="PROSITE" id="PS51354">
    <property type="entry name" value="GLUTAREDOXIN_2"/>
    <property type="match status" value="1"/>
</dbReference>
<reference evidence="2 3" key="1">
    <citation type="submission" date="2022-04" db="EMBL/GenBank/DDBJ databases">
        <title>Gracilibacillus sp. isolated from saltern.</title>
        <authorList>
            <person name="Won M."/>
            <person name="Lee C.-M."/>
            <person name="Woen H.-Y."/>
            <person name="Kwon S.-W."/>
        </authorList>
    </citation>
    <scope>NUCLEOTIDE SEQUENCE [LARGE SCALE GENOMIC DNA]</scope>
    <source>
        <strain evidence="2 3">SSPM10-3</strain>
    </source>
</reference>
<proteinExistence type="predicted"/>
<dbReference type="InterPro" id="IPR036249">
    <property type="entry name" value="Thioredoxin-like_sf"/>
</dbReference>
<dbReference type="RefSeq" id="WP_244741758.1">
    <property type="nucleotide sequence ID" value="NZ_CP095071.1"/>
</dbReference>
<dbReference type="Pfam" id="PF13192">
    <property type="entry name" value="Thioredoxin_3"/>
    <property type="match status" value="1"/>
</dbReference>
<feature type="domain" description="Thioredoxin-like fold" evidence="1">
    <location>
        <begin position="6"/>
        <end position="77"/>
    </location>
</feature>
<protein>
    <submittedName>
        <fullName evidence="2">Thioredoxin family protein</fullName>
    </submittedName>
</protein>
<keyword evidence="3" id="KW-1185">Reference proteome</keyword>